<dbReference type="Proteomes" id="UP000202736">
    <property type="component" value="Segment"/>
</dbReference>
<name>A0A0K1YAK0_9CAUD</name>
<sequence>MKKTYLKYKWRFWEHTLVFTGWLFGYGHDAYYGVKNSRNKAYFAYAFYKERV</sequence>
<keyword evidence="2" id="KW-1185">Reference proteome</keyword>
<organism evidence="1 2">
    <name type="scientific">Cronobacter phage PBES 02</name>
    <dbReference type="NCBI Taxonomy" id="1684115"/>
    <lineage>
        <taxon>Viruses</taxon>
        <taxon>Duplodnaviria</taxon>
        <taxon>Heunggongvirae</taxon>
        <taxon>Uroviricota</taxon>
        <taxon>Caudoviricetes</taxon>
        <taxon>Vequintavirinae</taxon>
        <taxon>Certrevirus</taxon>
        <taxon>Certrevirus PBES02</taxon>
    </lineage>
</organism>
<evidence type="ECO:0000313" key="1">
    <source>
        <dbReference type="EMBL" id="AKY04135.1"/>
    </source>
</evidence>
<dbReference type="EMBL" id="KT353109">
    <property type="protein sequence ID" value="AKY04135.1"/>
    <property type="molecule type" value="Genomic_DNA"/>
</dbReference>
<gene>
    <name evidence="1" type="ORF">ADU18_0241</name>
</gene>
<dbReference type="RefSeq" id="YP_009189096.1">
    <property type="nucleotide sequence ID" value="NC_028672.1"/>
</dbReference>
<accession>A0A0K1YAK0</accession>
<protein>
    <submittedName>
        <fullName evidence="1">Uncharacterized protein</fullName>
    </submittedName>
</protein>
<dbReference type="GeneID" id="26523465"/>
<reference evidence="1 2" key="1">
    <citation type="submission" date="2015-07" db="EMBL/GenBank/DDBJ databases">
        <title>Complete genome of Cronobacter phage PBES 02.</title>
        <authorList>
            <person name="Myung H."/>
        </authorList>
    </citation>
    <scope>NUCLEOTIDE SEQUENCE [LARGE SCALE GENOMIC DNA]</scope>
</reference>
<dbReference type="KEGG" id="vg:26523465"/>
<proteinExistence type="predicted"/>
<evidence type="ECO:0000313" key="2">
    <source>
        <dbReference type="Proteomes" id="UP000202736"/>
    </source>
</evidence>